<sequence>MCFKSDCFPILQDGIPKPDLPLSQVKDLNVVVNVLVERMAVLSSLMCVDNLNASAQEPISIGQCTSDVCGNVSKGISVKLGAVGADSWSPFTKQHSPKQSRVFGD</sequence>
<organism evidence="1 2">
    <name type="scientific">Dendrobium nobile</name>
    <name type="common">Orchid</name>
    <dbReference type="NCBI Taxonomy" id="94219"/>
    <lineage>
        <taxon>Eukaryota</taxon>
        <taxon>Viridiplantae</taxon>
        <taxon>Streptophyta</taxon>
        <taxon>Embryophyta</taxon>
        <taxon>Tracheophyta</taxon>
        <taxon>Spermatophyta</taxon>
        <taxon>Magnoliopsida</taxon>
        <taxon>Liliopsida</taxon>
        <taxon>Asparagales</taxon>
        <taxon>Orchidaceae</taxon>
        <taxon>Epidendroideae</taxon>
        <taxon>Malaxideae</taxon>
        <taxon>Dendrobiinae</taxon>
        <taxon>Dendrobium</taxon>
    </lineage>
</organism>
<evidence type="ECO:0000313" key="1">
    <source>
        <dbReference type="EMBL" id="KAI0492035.1"/>
    </source>
</evidence>
<keyword evidence="2" id="KW-1185">Reference proteome</keyword>
<name>A0A8T3ACI6_DENNO</name>
<protein>
    <submittedName>
        <fullName evidence="1">Uncharacterized protein</fullName>
    </submittedName>
</protein>
<accession>A0A8T3ACI6</accession>
<evidence type="ECO:0000313" key="2">
    <source>
        <dbReference type="Proteomes" id="UP000829196"/>
    </source>
</evidence>
<reference evidence="1" key="1">
    <citation type="journal article" date="2022" name="Front. Genet.">
        <title>Chromosome-Scale Assembly of the Dendrobium nobile Genome Provides Insights Into the Molecular Mechanism of the Biosynthesis of the Medicinal Active Ingredient of Dendrobium.</title>
        <authorList>
            <person name="Xu Q."/>
            <person name="Niu S.-C."/>
            <person name="Li K.-L."/>
            <person name="Zheng P.-J."/>
            <person name="Zhang X.-J."/>
            <person name="Jia Y."/>
            <person name="Liu Y."/>
            <person name="Niu Y.-X."/>
            <person name="Yu L.-H."/>
            <person name="Chen D.-F."/>
            <person name="Zhang G.-Q."/>
        </authorList>
    </citation>
    <scope>NUCLEOTIDE SEQUENCE</scope>
    <source>
        <tissue evidence="1">Leaf</tissue>
    </source>
</reference>
<dbReference type="EMBL" id="JAGYWB010000018">
    <property type="protein sequence ID" value="KAI0492035.1"/>
    <property type="molecule type" value="Genomic_DNA"/>
</dbReference>
<comment type="caution">
    <text evidence="1">The sequence shown here is derived from an EMBL/GenBank/DDBJ whole genome shotgun (WGS) entry which is preliminary data.</text>
</comment>
<dbReference type="AlphaFoldDB" id="A0A8T3ACI6"/>
<proteinExistence type="predicted"/>
<dbReference type="Proteomes" id="UP000829196">
    <property type="component" value="Unassembled WGS sequence"/>
</dbReference>
<gene>
    <name evidence="1" type="ORF">KFK09_026300</name>
</gene>